<dbReference type="SUPFAM" id="SSF46785">
    <property type="entry name" value="Winged helix' DNA-binding domain"/>
    <property type="match status" value="1"/>
</dbReference>
<dbReference type="RefSeq" id="WP_111932329.1">
    <property type="nucleotide sequence ID" value="NZ_CADFFP010000009.1"/>
</dbReference>
<dbReference type="InterPro" id="IPR058163">
    <property type="entry name" value="LysR-type_TF_proteobact-type"/>
</dbReference>
<dbReference type="InterPro" id="IPR000847">
    <property type="entry name" value="LysR_HTH_N"/>
</dbReference>
<dbReference type="Proteomes" id="UP000248918">
    <property type="component" value="Unassembled WGS sequence"/>
</dbReference>
<name>A0A329CCG2_9BURK</name>
<comment type="similarity">
    <text evidence="1">Belongs to the LysR transcriptional regulatory family.</text>
</comment>
<evidence type="ECO:0000313" key="6">
    <source>
        <dbReference type="EMBL" id="RAS32088.1"/>
    </source>
</evidence>
<keyword evidence="2" id="KW-0805">Transcription regulation</keyword>
<keyword evidence="3" id="KW-0238">DNA-binding</keyword>
<dbReference type="Pfam" id="PF03466">
    <property type="entry name" value="LysR_substrate"/>
    <property type="match status" value="1"/>
</dbReference>
<evidence type="ECO:0000256" key="4">
    <source>
        <dbReference type="ARBA" id="ARBA00023163"/>
    </source>
</evidence>
<dbReference type="Gene3D" id="3.40.190.10">
    <property type="entry name" value="Periplasmic binding protein-like II"/>
    <property type="match status" value="2"/>
</dbReference>
<proteinExistence type="inferred from homology"/>
<evidence type="ECO:0000256" key="3">
    <source>
        <dbReference type="ARBA" id="ARBA00023125"/>
    </source>
</evidence>
<dbReference type="OrthoDB" id="9076738at2"/>
<dbReference type="InterPro" id="IPR036390">
    <property type="entry name" value="WH_DNA-bd_sf"/>
</dbReference>
<dbReference type="AlphaFoldDB" id="A0A329CCG2"/>
<dbReference type="GO" id="GO:0043565">
    <property type="term" value="F:sequence-specific DNA binding"/>
    <property type="evidence" value="ECO:0007669"/>
    <property type="project" value="TreeGrafter"/>
</dbReference>
<evidence type="ECO:0000256" key="2">
    <source>
        <dbReference type="ARBA" id="ARBA00023015"/>
    </source>
</evidence>
<dbReference type="PANTHER" id="PTHR30537:SF72">
    <property type="entry name" value="LYSR FAMILY TRANSCRIPTIONAL REGULATOR"/>
    <property type="match status" value="1"/>
</dbReference>
<keyword evidence="4" id="KW-0804">Transcription</keyword>
<reference evidence="6 7" key="1">
    <citation type="submission" date="2018-06" db="EMBL/GenBank/DDBJ databases">
        <title>Genomic Encyclopedia of Type Strains, Phase III (KMG-III): the genomes of soil and plant-associated and newly described type strains.</title>
        <authorList>
            <person name="Whitman W."/>
        </authorList>
    </citation>
    <scope>NUCLEOTIDE SEQUENCE [LARGE SCALE GENOMIC DNA]</scope>
    <source>
        <strain evidence="6 7">LMG 23644</strain>
    </source>
</reference>
<dbReference type="CDD" id="cd08472">
    <property type="entry name" value="PBP2_CrgA_like_3"/>
    <property type="match status" value="1"/>
</dbReference>
<accession>A0A329CCG2</accession>
<protein>
    <submittedName>
        <fullName evidence="6">LysR family transcriptional regulator</fullName>
    </submittedName>
</protein>
<feature type="domain" description="HTH lysR-type" evidence="5">
    <location>
        <begin position="1"/>
        <end position="59"/>
    </location>
</feature>
<sequence>MDHLQAIRIFARVVETGGFGRAALSLNMPNTTVSKWIRSLEEHLGVKLLERNTRTISVTTDGAAYYERTRHLLMELDDIEATLGRSQGSPKGALRVDAGGSTASGIIIPQLPAFCERYPDIQVQLSVTDRTLDLIAANIDCGIRSSASDPALVTREIGALSWTTCASPGYLAKHGVPEHPHQIVERAMPVVGYFSANTGLPQPLEFHRDGEKLVLENTRNNVMVSESNAHLATALNGLGLIHTMDFMVRPFIEKGLLVPVLMSWRPEPLTVYVAYPPSRRFSTKVRVFVDWVANVFQETH</sequence>
<dbReference type="PANTHER" id="PTHR30537">
    <property type="entry name" value="HTH-TYPE TRANSCRIPTIONAL REGULATOR"/>
    <property type="match status" value="1"/>
</dbReference>
<gene>
    <name evidence="6" type="ORF">BX591_108196</name>
</gene>
<evidence type="ECO:0000259" key="5">
    <source>
        <dbReference type="PROSITE" id="PS50931"/>
    </source>
</evidence>
<dbReference type="PROSITE" id="PS50931">
    <property type="entry name" value="HTH_LYSR"/>
    <property type="match status" value="1"/>
</dbReference>
<dbReference type="InterPro" id="IPR036388">
    <property type="entry name" value="WH-like_DNA-bd_sf"/>
</dbReference>
<dbReference type="InterPro" id="IPR005119">
    <property type="entry name" value="LysR_subst-bd"/>
</dbReference>
<dbReference type="SUPFAM" id="SSF53850">
    <property type="entry name" value="Periplasmic binding protein-like II"/>
    <property type="match status" value="1"/>
</dbReference>
<dbReference type="FunFam" id="1.10.10.10:FF:000001">
    <property type="entry name" value="LysR family transcriptional regulator"/>
    <property type="match status" value="1"/>
</dbReference>
<dbReference type="Gene3D" id="1.10.10.10">
    <property type="entry name" value="Winged helix-like DNA-binding domain superfamily/Winged helix DNA-binding domain"/>
    <property type="match status" value="1"/>
</dbReference>
<evidence type="ECO:0000313" key="7">
    <source>
        <dbReference type="Proteomes" id="UP000248918"/>
    </source>
</evidence>
<organism evidence="6 7">
    <name type="scientific">Paraburkholderia bryophila</name>
    <dbReference type="NCBI Taxonomy" id="420952"/>
    <lineage>
        <taxon>Bacteria</taxon>
        <taxon>Pseudomonadati</taxon>
        <taxon>Pseudomonadota</taxon>
        <taxon>Betaproteobacteria</taxon>
        <taxon>Burkholderiales</taxon>
        <taxon>Burkholderiaceae</taxon>
        <taxon>Paraburkholderia</taxon>
    </lineage>
</organism>
<comment type="caution">
    <text evidence="6">The sequence shown here is derived from an EMBL/GenBank/DDBJ whole genome shotgun (WGS) entry which is preliminary data.</text>
</comment>
<dbReference type="GO" id="GO:0003700">
    <property type="term" value="F:DNA-binding transcription factor activity"/>
    <property type="evidence" value="ECO:0007669"/>
    <property type="project" value="InterPro"/>
</dbReference>
<evidence type="ECO:0000256" key="1">
    <source>
        <dbReference type="ARBA" id="ARBA00009437"/>
    </source>
</evidence>
<dbReference type="Pfam" id="PF00126">
    <property type="entry name" value="HTH_1"/>
    <property type="match status" value="1"/>
</dbReference>
<dbReference type="GO" id="GO:0006351">
    <property type="term" value="P:DNA-templated transcription"/>
    <property type="evidence" value="ECO:0007669"/>
    <property type="project" value="TreeGrafter"/>
</dbReference>
<dbReference type="EMBL" id="QLTK01000008">
    <property type="protein sequence ID" value="RAS32088.1"/>
    <property type="molecule type" value="Genomic_DNA"/>
</dbReference>